<dbReference type="AlphaFoldDB" id="Q7MR86"/>
<reference evidence="2 3" key="1">
    <citation type="journal article" date="2003" name="Proc. Natl. Acad. Sci. U.S.A.">
        <title>Complete genome sequence and analysis of Wolinella succinogenes.</title>
        <authorList>
            <person name="Baar C."/>
            <person name="Eppinger M."/>
            <person name="Raddatz G."/>
            <person name="Simon JM."/>
            <person name="Lanz C."/>
            <person name="Klimmek O."/>
            <person name="Nandakumar R."/>
            <person name="Gross R."/>
            <person name="Rosinus A."/>
            <person name="Keller H."/>
            <person name="Jagtap P."/>
            <person name="Linke B."/>
            <person name="Meyer F."/>
            <person name="Lederer H."/>
            <person name="Schuster S.C."/>
        </authorList>
    </citation>
    <scope>NUCLEOTIDE SEQUENCE [LARGE SCALE GENOMIC DNA]</scope>
    <source>
        <strain evidence="3">ATCC 29543 / DSM 1740 / CCUG 13145 / JCM 31913 / LMG 7466 / NCTC 11488 / FDC 602W</strain>
    </source>
</reference>
<dbReference type="NCBIfam" id="NF033923">
    <property type="entry name" value="opr_proin_2"/>
    <property type="match status" value="1"/>
</dbReference>
<evidence type="ECO:0000313" key="3">
    <source>
        <dbReference type="Proteomes" id="UP000000422"/>
    </source>
</evidence>
<evidence type="ECO:0000256" key="1">
    <source>
        <dbReference type="SAM" id="SignalP"/>
    </source>
</evidence>
<dbReference type="Pfam" id="PF02521">
    <property type="entry name" value="HP_OMP_2"/>
    <property type="match status" value="1"/>
</dbReference>
<dbReference type="InterPro" id="IPR003678">
    <property type="entry name" value="Put_OMP"/>
</dbReference>
<protein>
    <submittedName>
        <fullName evidence="2">Uncharacterized protein</fullName>
    </submittedName>
</protein>
<organism evidence="3">
    <name type="scientific">Wolinella succinogenes (strain ATCC 29543 / DSM 1740 / CCUG 13145 / JCM 31913 / LMG 7466 / NCTC 11488 / FDC 602W)</name>
    <name type="common">Vibrio succinogenes</name>
    <dbReference type="NCBI Taxonomy" id="273121"/>
    <lineage>
        <taxon>Bacteria</taxon>
        <taxon>Pseudomonadati</taxon>
        <taxon>Campylobacterota</taxon>
        <taxon>Epsilonproteobacteria</taxon>
        <taxon>Campylobacterales</taxon>
        <taxon>Helicobacteraceae</taxon>
        <taxon>Wolinella</taxon>
    </lineage>
</organism>
<dbReference type="STRING" id="273121.WS1577"/>
<accession>Q7MR86</accession>
<dbReference type="SUPFAM" id="SSF56935">
    <property type="entry name" value="Porins"/>
    <property type="match status" value="1"/>
</dbReference>
<dbReference type="InterPro" id="IPR023614">
    <property type="entry name" value="Porin_dom_sf"/>
</dbReference>
<dbReference type="Proteomes" id="UP000000422">
    <property type="component" value="Chromosome"/>
</dbReference>
<feature type="chain" id="PRO_5004291464" evidence="1">
    <location>
        <begin position="39"/>
        <end position="403"/>
    </location>
</feature>
<dbReference type="EMBL" id="BX571661">
    <property type="protein sequence ID" value="CAE10617.1"/>
    <property type="molecule type" value="Genomic_DNA"/>
</dbReference>
<dbReference type="eggNOG" id="ENOG5033PK2">
    <property type="taxonomic scope" value="Bacteria"/>
</dbReference>
<feature type="signal peptide" evidence="1">
    <location>
        <begin position="1"/>
        <end position="38"/>
    </location>
</feature>
<dbReference type="Gene3D" id="2.40.160.10">
    <property type="entry name" value="Porin"/>
    <property type="match status" value="1"/>
</dbReference>
<sequence>MIIITLIIIKPKTKGKTMKRTAISAVLALALGSSLANAEAGSSLEEAFKNGQFEGHVAVYGQYQKNKDADPKKVGFSSGSASIGYETAPLHGVSLGLGAWGTTKFGEKNDGYDETIESNAIFHKAYIKVAHEGMGEVVVGRQEVDLEWLTDYIEGAVGSVTPVENLSIVLGWANRQAVVDFDEVSERFEKMNASRGVYVLDVKYSPLEWLELNPYVYYAPEALRAPGLKATATLALGEDFTSSTMAQYVAADVDSKIQDHEDGYVAQIEQNLEFFGANAGVGYIKTDKKGGAGYGANVEDGILASYGDQNPLEEGNWVYGLDAKTYYLKAGYEYEGFSFEALYGETKYFSLADDKKLKEKELDLSVGYGFIKNLNTELIYARVKNDNREDSYNIVKALAKYSF</sequence>
<keyword evidence="1" id="KW-0732">Signal</keyword>
<proteinExistence type="predicted"/>
<evidence type="ECO:0000313" key="2">
    <source>
        <dbReference type="EMBL" id="CAE10617.1"/>
    </source>
</evidence>
<dbReference type="KEGG" id="wsu:WS1577"/>
<dbReference type="NCBIfam" id="NF033922">
    <property type="entry name" value="opr_porin_1"/>
    <property type="match status" value="1"/>
</dbReference>
<name>Q7MR86_WOLSU</name>
<gene>
    <name evidence="2" type="ordered locus">WS1577</name>
</gene>
<keyword evidence="3" id="KW-1185">Reference proteome</keyword>
<dbReference type="HOGENOM" id="CLU_739486_0_0_7"/>